<dbReference type="STRING" id="308745.A0A0F8XLJ3"/>
<feature type="transmembrane region" description="Helical" evidence="5">
    <location>
        <begin position="140"/>
        <end position="157"/>
    </location>
</feature>
<dbReference type="AlphaFoldDB" id="A0A0F8XLJ3"/>
<feature type="transmembrane region" description="Helical" evidence="5">
    <location>
        <begin position="177"/>
        <end position="202"/>
    </location>
</feature>
<feature type="transmembrane region" description="Helical" evidence="5">
    <location>
        <begin position="253"/>
        <end position="272"/>
    </location>
</feature>
<keyword evidence="2 5" id="KW-0812">Transmembrane</keyword>
<dbReference type="PANTHER" id="PTHR31465:SF11">
    <property type="entry name" value="DOMAIN PROTEIN, PUTATIVE (AFU_ORTHOLOGUE AFUA_3G10770)-RELATED"/>
    <property type="match status" value="1"/>
</dbReference>
<dbReference type="Pfam" id="PF04479">
    <property type="entry name" value="RTA1"/>
    <property type="match status" value="1"/>
</dbReference>
<protein>
    <recommendedName>
        <fullName evidence="8">RTA1 domain protein</fullName>
    </recommendedName>
</protein>
<dbReference type="EMBL" id="JZBS01001014">
    <property type="protein sequence ID" value="KKK24447.1"/>
    <property type="molecule type" value="Genomic_DNA"/>
</dbReference>
<feature type="transmembrane region" description="Helical" evidence="5">
    <location>
        <begin position="214"/>
        <end position="233"/>
    </location>
</feature>
<dbReference type="Proteomes" id="UP000034291">
    <property type="component" value="Unassembled WGS sequence"/>
</dbReference>
<evidence type="ECO:0000256" key="4">
    <source>
        <dbReference type="ARBA" id="ARBA00023136"/>
    </source>
</evidence>
<dbReference type="GO" id="GO:0000324">
    <property type="term" value="C:fungal-type vacuole"/>
    <property type="evidence" value="ECO:0007669"/>
    <property type="project" value="TreeGrafter"/>
</dbReference>
<organism evidence="6 7">
    <name type="scientific">Aspergillus rambellii</name>
    <dbReference type="NCBI Taxonomy" id="308745"/>
    <lineage>
        <taxon>Eukaryota</taxon>
        <taxon>Fungi</taxon>
        <taxon>Dikarya</taxon>
        <taxon>Ascomycota</taxon>
        <taxon>Pezizomycotina</taxon>
        <taxon>Eurotiomycetes</taxon>
        <taxon>Eurotiomycetidae</taxon>
        <taxon>Eurotiales</taxon>
        <taxon>Aspergillaceae</taxon>
        <taxon>Aspergillus</taxon>
        <taxon>Aspergillus subgen. Nidulantes</taxon>
    </lineage>
</organism>
<reference evidence="6 7" key="1">
    <citation type="submission" date="2015-02" db="EMBL/GenBank/DDBJ databases">
        <title>Draft Genome Sequences of Two Closely-Related Aflatoxigenic Aspergillus Species Obtained from the Cote d'Ivoire.</title>
        <authorList>
            <person name="Moore G.G."/>
            <person name="Beltz S.B."/>
            <person name="Mack B.M."/>
        </authorList>
    </citation>
    <scope>NUCLEOTIDE SEQUENCE [LARGE SCALE GENOMIC DNA]</scope>
    <source>
        <strain evidence="6 7">SRRC1468</strain>
    </source>
</reference>
<evidence type="ECO:0000256" key="3">
    <source>
        <dbReference type="ARBA" id="ARBA00022989"/>
    </source>
</evidence>
<dbReference type="GO" id="GO:0005886">
    <property type="term" value="C:plasma membrane"/>
    <property type="evidence" value="ECO:0007669"/>
    <property type="project" value="TreeGrafter"/>
</dbReference>
<evidence type="ECO:0000313" key="6">
    <source>
        <dbReference type="EMBL" id="KKK24447.1"/>
    </source>
</evidence>
<sequence>MSTQLPDTPACAEYDPTVNPGSYGYRPSLAWGITFTVLFSLIAAAQLFHMLRTRAFWTFFFIVGAILEIIGWVGRTVSYHCPYSRPCFLMQTATLIMGGLTCATHLETGPSWTQAGIYVTLWVLIQNIGRHVSPFPPKTYLFVCFCIDVICLTTQATGGGLAGSAYTEGKSTQPGTITMVVGIIAQLAAAVVFSLLLGFVLYRGSHELRVNRPLFYVAAATVFATSMMIMRNVYRSIELTEGWRGYLITHEKYVLALDGLPMVLSMGIFVFFNPGAQFGLQAGRRERDEQEELELSQQEGERPRKHKLERYFQL</sequence>
<dbReference type="PANTHER" id="PTHR31465">
    <property type="entry name" value="PROTEIN RTA1-RELATED"/>
    <property type="match status" value="1"/>
</dbReference>
<evidence type="ECO:0000313" key="7">
    <source>
        <dbReference type="Proteomes" id="UP000034291"/>
    </source>
</evidence>
<evidence type="ECO:0000256" key="2">
    <source>
        <dbReference type="ARBA" id="ARBA00022692"/>
    </source>
</evidence>
<evidence type="ECO:0008006" key="8">
    <source>
        <dbReference type="Google" id="ProtNLM"/>
    </source>
</evidence>
<evidence type="ECO:0000256" key="1">
    <source>
        <dbReference type="ARBA" id="ARBA00004141"/>
    </source>
</evidence>
<feature type="transmembrane region" description="Helical" evidence="5">
    <location>
        <begin position="29"/>
        <end position="49"/>
    </location>
</feature>
<gene>
    <name evidence="6" type="ORF">ARAM_006069</name>
</gene>
<comment type="subcellular location">
    <subcellularLocation>
        <location evidence="1">Membrane</location>
        <topology evidence="1">Multi-pass membrane protein</topology>
    </subcellularLocation>
</comment>
<feature type="transmembrane region" description="Helical" evidence="5">
    <location>
        <begin position="112"/>
        <end position="128"/>
    </location>
</feature>
<keyword evidence="4 5" id="KW-0472">Membrane</keyword>
<proteinExistence type="predicted"/>
<dbReference type="OrthoDB" id="1844152at2759"/>
<dbReference type="InterPro" id="IPR007568">
    <property type="entry name" value="RTA1"/>
</dbReference>
<comment type="caution">
    <text evidence="6">The sequence shown here is derived from an EMBL/GenBank/DDBJ whole genome shotgun (WGS) entry which is preliminary data.</text>
</comment>
<feature type="transmembrane region" description="Helical" evidence="5">
    <location>
        <begin position="55"/>
        <end position="74"/>
    </location>
</feature>
<accession>A0A0F8XLJ3</accession>
<keyword evidence="7" id="KW-1185">Reference proteome</keyword>
<name>A0A0F8XLJ3_9EURO</name>
<evidence type="ECO:0000256" key="5">
    <source>
        <dbReference type="SAM" id="Phobius"/>
    </source>
</evidence>
<keyword evidence="3 5" id="KW-1133">Transmembrane helix</keyword>